<dbReference type="PRINTS" id="PR01850">
    <property type="entry name" value="GROUCHOFAMLY"/>
</dbReference>
<evidence type="ECO:0000256" key="2">
    <source>
        <dbReference type="ARBA" id="ARBA00022574"/>
    </source>
</evidence>
<comment type="caution">
    <text evidence="6">The sequence shown here is derived from an EMBL/GenBank/DDBJ whole genome shotgun (WGS) entry which is preliminary data.</text>
</comment>
<keyword evidence="7" id="KW-1185">Reference proteome</keyword>
<dbReference type="Proteomes" id="UP001148838">
    <property type="component" value="Unassembled WGS sequence"/>
</dbReference>
<organism evidence="6 7">
    <name type="scientific">Periplaneta americana</name>
    <name type="common">American cockroach</name>
    <name type="synonym">Blatta americana</name>
    <dbReference type="NCBI Taxonomy" id="6978"/>
    <lineage>
        <taxon>Eukaryota</taxon>
        <taxon>Metazoa</taxon>
        <taxon>Ecdysozoa</taxon>
        <taxon>Arthropoda</taxon>
        <taxon>Hexapoda</taxon>
        <taxon>Insecta</taxon>
        <taxon>Pterygota</taxon>
        <taxon>Neoptera</taxon>
        <taxon>Polyneoptera</taxon>
        <taxon>Dictyoptera</taxon>
        <taxon>Blattodea</taxon>
        <taxon>Blattoidea</taxon>
        <taxon>Blattidae</taxon>
        <taxon>Blattinae</taxon>
        <taxon>Periplaneta</taxon>
    </lineage>
</organism>
<proteinExistence type="inferred from homology"/>
<evidence type="ECO:0000256" key="5">
    <source>
        <dbReference type="SAM" id="MobiDB-lite"/>
    </source>
</evidence>
<dbReference type="PROSITE" id="PS00678">
    <property type="entry name" value="WD_REPEATS_1"/>
    <property type="match status" value="2"/>
</dbReference>
<feature type="repeat" description="WD" evidence="4">
    <location>
        <begin position="485"/>
        <end position="526"/>
    </location>
</feature>
<comment type="similarity">
    <text evidence="1">Belongs to the WD repeat Groucho/TLE family.</text>
</comment>
<dbReference type="PROSITE" id="PS50294">
    <property type="entry name" value="WD_REPEATS_REGION"/>
    <property type="match status" value="1"/>
</dbReference>
<dbReference type="InterPro" id="IPR036322">
    <property type="entry name" value="WD40_repeat_dom_sf"/>
</dbReference>
<feature type="compositionally biased region" description="Low complexity" evidence="5">
    <location>
        <begin position="60"/>
        <end position="73"/>
    </location>
</feature>
<dbReference type="SMART" id="SM00320">
    <property type="entry name" value="WD40"/>
    <property type="match status" value="7"/>
</dbReference>
<dbReference type="EMBL" id="JAJSOF020000015">
    <property type="protein sequence ID" value="KAJ4441041.1"/>
    <property type="molecule type" value="Genomic_DNA"/>
</dbReference>
<evidence type="ECO:0008006" key="8">
    <source>
        <dbReference type="Google" id="ProtNLM"/>
    </source>
</evidence>
<dbReference type="PROSITE" id="PS50082">
    <property type="entry name" value="WD_REPEATS_2"/>
    <property type="match status" value="3"/>
</dbReference>
<feature type="repeat" description="WD" evidence="4">
    <location>
        <begin position="609"/>
        <end position="640"/>
    </location>
</feature>
<dbReference type="Gene3D" id="2.130.10.10">
    <property type="entry name" value="YVTN repeat-like/Quinoprotein amine dehydrogenase"/>
    <property type="match status" value="1"/>
</dbReference>
<keyword evidence="3" id="KW-0677">Repeat</keyword>
<evidence type="ECO:0000256" key="4">
    <source>
        <dbReference type="PROSITE-ProRule" id="PRU00221"/>
    </source>
</evidence>
<gene>
    <name evidence="6" type="ORF">ANN_10890</name>
</gene>
<dbReference type="PANTHER" id="PTHR10814">
    <property type="entry name" value="TRANSDUCIN-LIKE ENHANCER PROTEIN"/>
    <property type="match status" value="1"/>
</dbReference>
<keyword evidence="2 4" id="KW-0853">WD repeat</keyword>
<evidence type="ECO:0000313" key="7">
    <source>
        <dbReference type="Proteomes" id="UP001148838"/>
    </source>
</evidence>
<name>A0ABQ8T3H3_PERAM</name>
<feature type="compositionally biased region" description="Basic and acidic residues" evidence="5">
    <location>
        <begin position="34"/>
        <end position="46"/>
    </location>
</feature>
<dbReference type="CDD" id="cd00200">
    <property type="entry name" value="WD40"/>
    <property type="match status" value="1"/>
</dbReference>
<evidence type="ECO:0000313" key="6">
    <source>
        <dbReference type="EMBL" id="KAJ4441041.1"/>
    </source>
</evidence>
<accession>A0ABQ8T3H3</accession>
<dbReference type="PANTHER" id="PTHR10814:SF21">
    <property type="entry name" value="PROTEIN GROUCHO"/>
    <property type="match status" value="1"/>
</dbReference>
<sequence length="685" mass="74952">MPAVKAYIVRLLIVVDHVPVLYYFPQDPSSPHPNGEHPGDIRENGEKGGLGSIKSERPPSRSGSSSSRSTPSLKSKDVRSRLLPQGLINCGIVVPNADKPSTPVSKVTTPTCSGAPTLPGSSGVKSAVPGVVLPPGAYPPFSLVAGGVGGSRSSDTSPYNSVAPSPYSRPPMLGYEPHPHVRTPGLGSNGLGGIPGGKPLLSKNLKVRIYKTVILPVVLYGCETWTPTLREEHRLRVFENKVLRKIFGTKRDEVTGEWRKLHNAELHALYSSPDIIRNIKSRPLRWAGHVARMGESRNAYRVLVGRPEGKRPLGRPRRRWEDNIKMDLREVGYDDRDWIDLAQDRDRWRACVRAAMNLRCLFIPHEWGGSAAASALPNRCPHRSRNSSTCRQINTLSHGEVVCAVTISNPTKYVYTGGKGCVKVWDISQPGSKSPVSQLDCLQRDNYIRSVKLLPDGRTLIVGGEASNLSIWDLASPTPRIKAELTSSAPACYALAISPDSKVCFSCCSDGNIAVWDLHNQTLVRQFQGHTDGASCIDISADGTKLWTGGLDNTVRSWDLREGRQLQQHDFSSQIFSLGYCPTGEWLAVGMENSNVEVLHAAKPDKYQLHLHESCVLSLRFAACGKWFVSTGKDNLLNAWRTPYGASIFQSKESSSVLSCDISADDKYIVTGSGDKKATVYEVIY</sequence>
<reference evidence="6 7" key="1">
    <citation type="journal article" date="2022" name="Allergy">
        <title>Genome assembly and annotation of Periplaneta americana reveal a comprehensive cockroach allergen profile.</title>
        <authorList>
            <person name="Wang L."/>
            <person name="Xiong Q."/>
            <person name="Saelim N."/>
            <person name="Wang L."/>
            <person name="Nong W."/>
            <person name="Wan A.T."/>
            <person name="Shi M."/>
            <person name="Liu X."/>
            <person name="Cao Q."/>
            <person name="Hui J.H.L."/>
            <person name="Sookrung N."/>
            <person name="Leung T.F."/>
            <person name="Tungtrongchitr A."/>
            <person name="Tsui S.K.W."/>
        </authorList>
    </citation>
    <scope>NUCLEOTIDE SEQUENCE [LARGE SCALE GENOMIC DNA]</scope>
    <source>
        <strain evidence="6">PWHHKU_190912</strain>
    </source>
</reference>
<protein>
    <recommendedName>
        <fullName evidence="8">Protein groucho</fullName>
    </recommendedName>
</protein>
<evidence type="ECO:0000256" key="1">
    <source>
        <dbReference type="ARBA" id="ARBA00005969"/>
    </source>
</evidence>
<feature type="repeat" description="WD" evidence="4">
    <location>
        <begin position="527"/>
        <end position="568"/>
    </location>
</feature>
<dbReference type="InterPro" id="IPR019775">
    <property type="entry name" value="WD40_repeat_CS"/>
</dbReference>
<dbReference type="InterPro" id="IPR001680">
    <property type="entry name" value="WD40_rpt"/>
</dbReference>
<feature type="region of interest" description="Disordered" evidence="5">
    <location>
        <begin position="29"/>
        <end position="80"/>
    </location>
</feature>
<dbReference type="InterPro" id="IPR015943">
    <property type="entry name" value="WD40/YVTN_repeat-like_dom_sf"/>
</dbReference>
<dbReference type="SUPFAM" id="SSF50978">
    <property type="entry name" value="WD40 repeat-like"/>
    <property type="match status" value="1"/>
</dbReference>
<dbReference type="Pfam" id="PF00400">
    <property type="entry name" value="WD40"/>
    <property type="match status" value="5"/>
</dbReference>
<evidence type="ECO:0000256" key="3">
    <source>
        <dbReference type="ARBA" id="ARBA00022737"/>
    </source>
</evidence>
<dbReference type="InterPro" id="IPR009146">
    <property type="entry name" value="Groucho_enhance"/>
</dbReference>